<comment type="caution">
    <text evidence="1">The sequence shown here is derived from an EMBL/GenBank/DDBJ whole genome shotgun (WGS) entry which is preliminary data.</text>
</comment>
<dbReference type="Proteomes" id="UP000789375">
    <property type="component" value="Unassembled WGS sequence"/>
</dbReference>
<name>A0A9N9C3H1_FUNMO</name>
<dbReference type="AlphaFoldDB" id="A0A9N9C3H1"/>
<gene>
    <name evidence="1" type="ORF">FMOSSE_LOCUS8216</name>
</gene>
<organism evidence="1 2">
    <name type="scientific">Funneliformis mosseae</name>
    <name type="common">Endomycorrhizal fungus</name>
    <name type="synonym">Glomus mosseae</name>
    <dbReference type="NCBI Taxonomy" id="27381"/>
    <lineage>
        <taxon>Eukaryota</taxon>
        <taxon>Fungi</taxon>
        <taxon>Fungi incertae sedis</taxon>
        <taxon>Mucoromycota</taxon>
        <taxon>Glomeromycotina</taxon>
        <taxon>Glomeromycetes</taxon>
        <taxon>Glomerales</taxon>
        <taxon>Glomeraceae</taxon>
        <taxon>Funneliformis</taxon>
    </lineage>
</organism>
<evidence type="ECO:0000313" key="2">
    <source>
        <dbReference type="Proteomes" id="UP000789375"/>
    </source>
</evidence>
<protein>
    <submittedName>
        <fullName evidence="1">2679_t:CDS:1</fullName>
    </submittedName>
</protein>
<sequence>MDHINFSLVDSSFDNLDLNVFSSTKEETDILSSIKEEMDARKGNFSFITKNKKKELSKVFFIDLDVYRRNDAEEQNHKESLQAISSAIQVSLKGLASFYV</sequence>
<evidence type="ECO:0000313" key="1">
    <source>
        <dbReference type="EMBL" id="CAG8586428.1"/>
    </source>
</evidence>
<proteinExistence type="predicted"/>
<reference evidence="1" key="1">
    <citation type="submission" date="2021-06" db="EMBL/GenBank/DDBJ databases">
        <authorList>
            <person name="Kallberg Y."/>
            <person name="Tangrot J."/>
            <person name="Rosling A."/>
        </authorList>
    </citation>
    <scope>NUCLEOTIDE SEQUENCE</scope>
    <source>
        <strain evidence="1">87-6 pot B 2015</strain>
    </source>
</reference>
<accession>A0A9N9C3H1</accession>
<dbReference type="EMBL" id="CAJVPP010002085">
    <property type="protein sequence ID" value="CAG8586428.1"/>
    <property type="molecule type" value="Genomic_DNA"/>
</dbReference>
<keyword evidence="2" id="KW-1185">Reference proteome</keyword>